<evidence type="ECO:0008006" key="2">
    <source>
        <dbReference type="Google" id="ProtNLM"/>
    </source>
</evidence>
<evidence type="ECO:0000313" key="1">
    <source>
        <dbReference type="EMBL" id="SVA74026.1"/>
    </source>
</evidence>
<protein>
    <recommendedName>
        <fullName evidence="2">Entericidin EcnA/B family protein</fullName>
    </recommendedName>
</protein>
<organism evidence="1">
    <name type="scientific">marine metagenome</name>
    <dbReference type="NCBI Taxonomy" id="408172"/>
    <lineage>
        <taxon>unclassified sequences</taxon>
        <taxon>metagenomes</taxon>
        <taxon>ecological metagenomes</taxon>
    </lineage>
</organism>
<sequence length="49" mass="5238">MKLKLLFLGVVALLLSGCMDSITAVPKAVIDGTGNIISSVWDAITFWDN</sequence>
<dbReference type="PROSITE" id="PS51257">
    <property type="entry name" value="PROKAR_LIPOPROTEIN"/>
    <property type="match status" value="1"/>
</dbReference>
<accession>A0A381YA90</accession>
<proteinExistence type="predicted"/>
<name>A0A381YA90_9ZZZZ</name>
<dbReference type="AlphaFoldDB" id="A0A381YA90"/>
<reference evidence="1" key="1">
    <citation type="submission" date="2018-05" db="EMBL/GenBank/DDBJ databases">
        <authorList>
            <person name="Lanie J.A."/>
            <person name="Ng W.-L."/>
            <person name="Kazmierczak K.M."/>
            <person name="Andrzejewski T.M."/>
            <person name="Davidsen T.M."/>
            <person name="Wayne K.J."/>
            <person name="Tettelin H."/>
            <person name="Glass J.I."/>
            <person name="Rusch D."/>
            <person name="Podicherti R."/>
            <person name="Tsui H.-C.T."/>
            <person name="Winkler M.E."/>
        </authorList>
    </citation>
    <scope>NUCLEOTIDE SEQUENCE</scope>
</reference>
<gene>
    <name evidence="1" type="ORF">METZ01_LOCUS126880</name>
</gene>
<dbReference type="EMBL" id="UINC01017766">
    <property type="protein sequence ID" value="SVA74026.1"/>
    <property type="molecule type" value="Genomic_DNA"/>
</dbReference>